<dbReference type="EMBL" id="MU006807">
    <property type="protein sequence ID" value="KAF2635438.1"/>
    <property type="molecule type" value="Genomic_DNA"/>
</dbReference>
<name>A0A6A6RMQ9_9PLEO</name>
<evidence type="ECO:0000313" key="3">
    <source>
        <dbReference type="Proteomes" id="UP000799753"/>
    </source>
</evidence>
<protein>
    <submittedName>
        <fullName evidence="2">HET-domain-containing protein</fullName>
    </submittedName>
</protein>
<dbReference type="PANTHER" id="PTHR24148">
    <property type="entry name" value="ANKYRIN REPEAT DOMAIN-CONTAINING PROTEIN 39 HOMOLOG-RELATED"/>
    <property type="match status" value="1"/>
</dbReference>
<dbReference type="AlphaFoldDB" id="A0A6A6RMQ9"/>
<organism evidence="2 3">
    <name type="scientific">Massarina eburnea CBS 473.64</name>
    <dbReference type="NCBI Taxonomy" id="1395130"/>
    <lineage>
        <taxon>Eukaryota</taxon>
        <taxon>Fungi</taxon>
        <taxon>Dikarya</taxon>
        <taxon>Ascomycota</taxon>
        <taxon>Pezizomycotina</taxon>
        <taxon>Dothideomycetes</taxon>
        <taxon>Pleosporomycetidae</taxon>
        <taxon>Pleosporales</taxon>
        <taxon>Massarineae</taxon>
        <taxon>Massarinaceae</taxon>
        <taxon>Massarina</taxon>
    </lineage>
</organism>
<sequence length="148" mass="16887">METSFSHEALDHTQRSIRLTNIPPNLSPKGRIQRSIKNAIFATRSDNSVTDTRSLDYTIRQEYICLSYVWGAPSGTHYIDLNGRKFGVQKNLWDFLNNARTMSGSCGKKFWIDAIYIDQDNVLERNQQIQQMGEIFAGAVEVIAWLGN</sequence>
<reference evidence="2" key="1">
    <citation type="journal article" date="2020" name="Stud. Mycol.">
        <title>101 Dothideomycetes genomes: a test case for predicting lifestyles and emergence of pathogens.</title>
        <authorList>
            <person name="Haridas S."/>
            <person name="Albert R."/>
            <person name="Binder M."/>
            <person name="Bloem J."/>
            <person name="Labutti K."/>
            <person name="Salamov A."/>
            <person name="Andreopoulos B."/>
            <person name="Baker S."/>
            <person name="Barry K."/>
            <person name="Bills G."/>
            <person name="Bluhm B."/>
            <person name="Cannon C."/>
            <person name="Castanera R."/>
            <person name="Culley D."/>
            <person name="Daum C."/>
            <person name="Ezra D."/>
            <person name="Gonzalez J."/>
            <person name="Henrissat B."/>
            <person name="Kuo A."/>
            <person name="Liang C."/>
            <person name="Lipzen A."/>
            <person name="Lutzoni F."/>
            <person name="Magnuson J."/>
            <person name="Mondo S."/>
            <person name="Nolan M."/>
            <person name="Ohm R."/>
            <person name="Pangilinan J."/>
            <person name="Park H.-J."/>
            <person name="Ramirez L."/>
            <person name="Alfaro M."/>
            <person name="Sun H."/>
            <person name="Tritt A."/>
            <person name="Yoshinaga Y."/>
            <person name="Zwiers L.-H."/>
            <person name="Turgeon B."/>
            <person name="Goodwin S."/>
            <person name="Spatafora J."/>
            <person name="Crous P."/>
            <person name="Grigoriev I."/>
        </authorList>
    </citation>
    <scope>NUCLEOTIDE SEQUENCE</scope>
    <source>
        <strain evidence="2">CBS 473.64</strain>
    </source>
</reference>
<dbReference type="OrthoDB" id="5386682at2759"/>
<accession>A0A6A6RMQ9</accession>
<feature type="non-terminal residue" evidence="2">
    <location>
        <position position="148"/>
    </location>
</feature>
<evidence type="ECO:0000259" key="1">
    <source>
        <dbReference type="Pfam" id="PF06985"/>
    </source>
</evidence>
<dbReference type="Proteomes" id="UP000799753">
    <property type="component" value="Unassembled WGS sequence"/>
</dbReference>
<dbReference type="InterPro" id="IPR010730">
    <property type="entry name" value="HET"/>
</dbReference>
<gene>
    <name evidence="2" type="ORF">P280DRAFT_437144</name>
</gene>
<dbReference type="Pfam" id="PF06985">
    <property type="entry name" value="HET"/>
    <property type="match status" value="1"/>
</dbReference>
<keyword evidence="3" id="KW-1185">Reference proteome</keyword>
<feature type="domain" description="Heterokaryon incompatibility" evidence="1">
    <location>
        <begin position="63"/>
        <end position="147"/>
    </location>
</feature>
<dbReference type="PANTHER" id="PTHR24148:SF73">
    <property type="entry name" value="HET DOMAIN PROTEIN (AFU_ORTHOLOGUE AFUA_8G01020)"/>
    <property type="match status" value="1"/>
</dbReference>
<evidence type="ECO:0000313" key="2">
    <source>
        <dbReference type="EMBL" id="KAF2635438.1"/>
    </source>
</evidence>
<dbReference type="InterPro" id="IPR052895">
    <property type="entry name" value="HetReg/Transcr_Mod"/>
</dbReference>
<proteinExistence type="predicted"/>